<dbReference type="Gene3D" id="3.40.50.300">
    <property type="entry name" value="P-loop containing nucleotide triphosphate hydrolases"/>
    <property type="match status" value="1"/>
</dbReference>
<sequence length="417" mass="46646">MPRVEPTCPQFDYITAKDAYPAMVAGFGSGKTEAAVLRSIMGKLAYPGLNRGFYEPTYDLVRMIAWPRFEEILTRLEIPYKLLKSPLNYISIEGKGNIFFRSMDAPGRIIGYEHADADVDELDTLKDKEAADVWRRILSRNRQKKPDGKPNTIGVTTTPEGFRFVYRTWKESPRPGYRIIQAPTSSNPHLPDGYIDSLRDIYPESLLQAYLEGEFVNLTSGTVYHTFSRELNNTDITEQRGEHLHIGMDFNVQNMSAVIHVIRDGDPVAVGEITGVLDTPAMIELIKDRYAGHKISVYPDASGGSRKTVDASTSDLALLKQAGFAVEVDRSNPSVRDRVTAMCSAFCNAKGERRYRVNVRRCPIYAACLEQQAYDKHGAPDKTQGLDHAPDAGGYFIAKRYPINKPKAGMKRIRGLA</sequence>
<accession>A0A1M2V0X0</accession>
<dbReference type="InterPro" id="IPR035421">
    <property type="entry name" value="Terminase_6C"/>
</dbReference>
<protein>
    <recommendedName>
        <fullName evidence="2">Terminase large subunit gp17-like C-terminal domain-containing protein</fullName>
    </recommendedName>
</protein>
<evidence type="ECO:0000313" key="3">
    <source>
        <dbReference type="EMBL" id="OJT01224.1"/>
    </source>
</evidence>
<evidence type="ECO:0000313" key="4">
    <source>
        <dbReference type="Proteomes" id="UP000183986"/>
    </source>
</evidence>
<comment type="caution">
    <text evidence="3">The sequence shown here is derived from an EMBL/GenBank/DDBJ whole genome shotgun (WGS) entry which is preliminary data.</text>
</comment>
<keyword evidence="1" id="KW-1188">Viral release from host cell</keyword>
<dbReference type="Proteomes" id="UP000183986">
    <property type="component" value="Unassembled WGS sequence"/>
</dbReference>
<feature type="domain" description="Terminase large subunit gp17-like C-terminal" evidence="2">
    <location>
        <begin position="246"/>
        <end position="398"/>
    </location>
</feature>
<proteinExistence type="predicted"/>
<evidence type="ECO:0000256" key="1">
    <source>
        <dbReference type="ARBA" id="ARBA00022612"/>
    </source>
</evidence>
<name>A0A1M2V0X0_MARNT</name>
<dbReference type="Pfam" id="PF03237">
    <property type="entry name" value="Terminase_6N"/>
    <property type="match status" value="1"/>
</dbReference>
<gene>
    <name evidence="3" type="ORF">BEE62_14845</name>
</gene>
<dbReference type="RefSeq" id="WP_072677987.1">
    <property type="nucleotide sequence ID" value="NZ_MPKY01000001.1"/>
</dbReference>
<dbReference type="OrthoDB" id="6032310at2"/>
<organism evidence="3 4">
    <name type="scientific">Marinobacter nauticus</name>
    <name type="common">Marinobacter hydrocarbonoclasticus</name>
    <name type="synonym">Marinobacter aquaeolei</name>
    <dbReference type="NCBI Taxonomy" id="2743"/>
    <lineage>
        <taxon>Bacteria</taxon>
        <taxon>Pseudomonadati</taxon>
        <taxon>Pseudomonadota</taxon>
        <taxon>Gammaproteobacteria</taxon>
        <taxon>Pseudomonadales</taxon>
        <taxon>Marinobacteraceae</taxon>
        <taxon>Marinobacter</taxon>
    </lineage>
</organism>
<dbReference type="Pfam" id="PF17289">
    <property type="entry name" value="Terminase_6C"/>
    <property type="match status" value="1"/>
</dbReference>
<dbReference type="Gene3D" id="3.30.420.280">
    <property type="match status" value="1"/>
</dbReference>
<evidence type="ECO:0000259" key="2">
    <source>
        <dbReference type="Pfam" id="PF17289"/>
    </source>
</evidence>
<dbReference type="AlphaFoldDB" id="A0A1M2V0X0"/>
<reference evidence="3" key="1">
    <citation type="submission" date="2016-11" db="EMBL/GenBank/DDBJ databases">
        <title>Draft Genome Sequence of Marinobacter hydrocarbonoclasticus strain STW2, a polyaromatic aromatic hydrocarbon degrading and denitrifying bacterium from rhizosphere of Seagrass Enhalus acodoides.</title>
        <authorList>
            <person name="Ling J."/>
            <person name="Dong J."/>
        </authorList>
    </citation>
    <scope>NUCLEOTIDE SEQUENCE [LARGE SCALE GENOMIC DNA]</scope>
    <source>
        <strain evidence="3">STW2</strain>
    </source>
</reference>
<keyword evidence="4" id="KW-1185">Reference proteome</keyword>
<dbReference type="EMBL" id="MPKY01000001">
    <property type="protein sequence ID" value="OJT01224.1"/>
    <property type="molecule type" value="Genomic_DNA"/>
</dbReference>
<dbReference type="InterPro" id="IPR027417">
    <property type="entry name" value="P-loop_NTPase"/>
</dbReference>